<dbReference type="STRING" id="526226.Gbro_4137"/>
<dbReference type="KEGG" id="gbr:Gbro_4137"/>
<comment type="subcellular location">
    <subcellularLocation>
        <location evidence="1">Cell membrane</location>
        <topology evidence="1">Multi-pass membrane protein</topology>
    </subcellularLocation>
</comment>
<dbReference type="PROSITE" id="PS00217">
    <property type="entry name" value="SUGAR_TRANSPORT_2"/>
    <property type="match status" value="1"/>
</dbReference>
<feature type="transmembrane region" description="Helical" evidence="5">
    <location>
        <begin position="353"/>
        <end position="374"/>
    </location>
</feature>
<evidence type="ECO:0000256" key="1">
    <source>
        <dbReference type="ARBA" id="ARBA00004651"/>
    </source>
</evidence>
<keyword evidence="4 5" id="KW-0472">Membrane</keyword>
<feature type="domain" description="Major facilitator superfamily (MFS) profile" evidence="6">
    <location>
        <begin position="29"/>
        <end position="441"/>
    </location>
</feature>
<feature type="transmembrane region" description="Helical" evidence="5">
    <location>
        <begin position="30"/>
        <end position="55"/>
    </location>
</feature>
<dbReference type="Proteomes" id="UP000001219">
    <property type="component" value="Chromosome"/>
</dbReference>
<keyword evidence="8" id="KW-1185">Reference proteome</keyword>
<reference evidence="8" key="1">
    <citation type="submission" date="2009-10" db="EMBL/GenBank/DDBJ databases">
        <title>The complete chromosome of Gordonia bronchialis DSM 43247.</title>
        <authorList>
            <consortium name="US DOE Joint Genome Institute (JGI-PGF)"/>
            <person name="Lucas S."/>
            <person name="Copeland A."/>
            <person name="Lapidus A."/>
            <person name="Glavina del Rio T."/>
            <person name="Dalin E."/>
            <person name="Tice H."/>
            <person name="Bruce D."/>
            <person name="Goodwin L."/>
            <person name="Pitluck S."/>
            <person name="Kyrpides N."/>
            <person name="Mavromatis K."/>
            <person name="Ivanova N."/>
            <person name="Ovchinnikova G."/>
            <person name="Saunders E."/>
            <person name="Brettin T."/>
            <person name="Detter J.C."/>
            <person name="Han C."/>
            <person name="Larimer F."/>
            <person name="Land M."/>
            <person name="Hauser L."/>
            <person name="Markowitz V."/>
            <person name="Cheng J.-F."/>
            <person name="Hugenholtz P."/>
            <person name="Woyke T."/>
            <person name="Wu D."/>
            <person name="Jando M."/>
            <person name="Schneider S."/>
            <person name="Goeker M."/>
            <person name="Klenk H.-P."/>
            <person name="Eisen J.A."/>
        </authorList>
    </citation>
    <scope>NUCLEOTIDE SEQUENCE [LARGE SCALE GENOMIC DNA]</scope>
    <source>
        <strain evidence="8">ATCC 25592 / DSM 43247 / BCRC 13721 / JCM 3198 / KCTC 3076 / NBRC 16047 / NCTC 10667</strain>
    </source>
</reference>
<dbReference type="GO" id="GO:0005886">
    <property type="term" value="C:plasma membrane"/>
    <property type="evidence" value="ECO:0007669"/>
    <property type="project" value="UniProtKB-SubCell"/>
</dbReference>
<protein>
    <submittedName>
        <fullName evidence="7">Major facilitator superfamily MFS_1</fullName>
    </submittedName>
</protein>
<evidence type="ECO:0000256" key="4">
    <source>
        <dbReference type="ARBA" id="ARBA00023136"/>
    </source>
</evidence>
<name>D0L4S3_GORB4</name>
<keyword evidence="2 5" id="KW-0812">Transmembrane</keyword>
<feature type="transmembrane region" description="Helical" evidence="5">
    <location>
        <begin position="101"/>
        <end position="120"/>
    </location>
</feature>
<accession>D0L4S3</accession>
<organism evidence="7 8">
    <name type="scientific">Gordonia bronchialis (strain ATCC 25592 / DSM 43247 / BCRC 13721 / JCM 3198 / KCTC 3076 / NBRC 16047 / NCTC 10667)</name>
    <name type="common">Rhodococcus bronchialis</name>
    <dbReference type="NCBI Taxonomy" id="526226"/>
    <lineage>
        <taxon>Bacteria</taxon>
        <taxon>Bacillati</taxon>
        <taxon>Actinomycetota</taxon>
        <taxon>Actinomycetes</taxon>
        <taxon>Mycobacteriales</taxon>
        <taxon>Gordoniaceae</taxon>
        <taxon>Gordonia</taxon>
    </lineage>
</organism>
<feature type="transmembrane region" description="Helical" evidence="5">
    <location>
        <begin position="298"/>
        <end position="316"/>
    </location>
</feature>
<dbReference type="PROSITE" id="PS50850">
    <property type="entry name" value="MFS"/>
    <property type="match status" value="1"/>
</dbReference>
<feature type="transmembrane region" description="Helical" evidence="5">
    <location>
        <begin position="185"/>
        <end position="204"/>
    </location>
</feature>
<feature type="transmembrane region" description="Helical" evidence="5">
    <location>
        <begin position="328"/>
        <end position="347"/>
    </location>
</feature>
<dbReference type="Gene3D" id="1.20.1250.20">
    <property type="entry name" value="MFS general substrate transporter like domains"/>
    <property type="match status" value="1"/>
</dbReference>
<dbReference type="RefSeq" id="WP_012835799.1">
    <property type="nucleotide sequence ID" value="NC_013441.1"/>
</dbReference>
<evidence type="ECO:0000256" key="5">
    <source>
        <dbReference type="SAM" id="Phobius"/>
    </source>
</evidence>
<feature type="transmembrane region" description="Helical" evidence="5">
    <location>
        <begin position="417"/>
        <end position="436"/>
    </location>
</feature>
<dbReference type="InterPro" id="IPR020846">
    <property type="entry name" value="MFS_dom"/>
</dbReference>
<dbReference type="GO" id="GO:0046943">
    <property type="term" value="F:carboxylic acid transmembrane transporter activity"/>
    <property type="evidence" value="ECO:0007669"/>
    <property type="project" value="TreeGrafter"/>
</dbReference>
<dbReference type="PANTHER" id="PTHR23508">
    <property type="entry name" value="CARBOXYLIC ACID TRANSPORTER PROTEIN HOMOLOG"/>
    <property type="match status" value="1"/>
</dbReference>
<dbReference type="CDD" id="cd17365">
    <property type="entry name" value="MFS_PcaK_like"/>
    <property type="match status" value="1"/>
</dbReference>
<feature type="transmembrane region" description="Helical" evidence="5">
    <location>
        <begin position="259"/>
        <end position="278"/>
    </location>
</feature>
<gene>
    <name evidence="7" type="ordered locus">Gbro_4137</name>
</gene>
<evidence type="ECO:0000313" key="7">
    <source>
        <dbReference type="EMBL" id="ACY23298.1"/>
    </source>
</evidence>
<dbReference type="InterPro" id="IPR036259">
    <property type="entry name" value="MFS_trans_sf"/>
</dbReference>
<dbReference type="eggNOG" id="COG2814">
    <property type="taxonomic scope" value="Bacteria"/>
</dbReference>
<keyword evidence="3 5" id="KW-1133">Transmembrane helix</keyword>
<sequence length="460" mass="47317">MSPTPTPSSPTSVDKQRTDAKYSSTVKWTVALATLAILFDGYDLVVYGTILPLLMDDPGQLGNVSAGQAGMLGSYALIGVMVGALVNGAIGDYLGRRRLMLMNIVWFSAGMAMAAMATSVEMFAVLRFVTGIGIGGLLATTAALVAEVVPAAKKNLYNAIVYSGVPAGGILASVLAIALRDVIGWRGLFWIGALPVVLLLPLALAKLPESPRWLVSRGRLDDAARVHAATGIPLPSEADLDAERDVTKVGFAALATRRYALGTALLGVMSFVGLMLTYGLTTWLPKIMQDAGYNAKGSLLFLVVLNGGAVLGTIIASRIADRRGPQRVVATTFGLAALSLILFTMGFPITVLLALVAVAGTGTIGTQVLIYGFVSNYYSTSARAAGVAWCAGFGRLGGIFGPIIGGAIVAAGLSNSVTFYIFAGVAIVGMVVTLLVPHVRSQSAATGAAPAAVPAVPATA</sequence>
<feature type="transmembrane region" description="Helical" evidence="5">
    <location>
        <begin position="75"/>
        <end position="94"/>
    </location>
</feature>
<dbReference type="PANTHER" id="PTHR23508:SF10">
    <property type="entry name" value="CARBOXYLIC ACID TRANSPORTER PROTEIN HOMOLOG"/>
    <property type="match status" value="1"/>
</dbReference>
<dbReference type="SUPFAM" id="SSF103473">
    <property type="entry name" value="MFS general substrate transporter"/>
    <property type="match status" value="1"/>
</dbReference>
<feature type="transmembrane region" description="Helical" evidence="5">
    <location>
        <begin position="386"/>
        <end position="411"/>
    </location>
</feature>
<reference evidence="7 8" key="2">
    <citation type="journal article" date="2010" name="Stand. Genomic Sci.">
        <title>Complete genome sequence of Gordonia bronchialis type strain (3410).</title>
        <authorList>
            <person name="Ivanova N."/>
            <person name="Sikorski J."/>
            <person name="Jando M."/>
            <person name="Lapidus A."/>
            <person name="Nolan M."/>
            <person name="Lucas S."/>
            <person name="Del Rio T.G."/>
            <person name="Tice H."/>
            <person name="Copeland A."/>
            <person name="Cheng J.F."/>
            <person name="Chen F."/>
            <person name="Bruce D."/>
            <person name="Goodwin L."/>
            <person name="Pitluck S."/>
            <person name="Mavromatis K."/>
            <person name="Ovchinnikova G."/>
            <person name="Pati A."/>
            <person name="Chen A."/>
            <person name="Palaniappan K."/>
            <person name="Land M."/>
            <person name="Hauser L."/>
            <person name="Chang Y.J."/>
            <person name="Jeffries C.D."/>
            <person name="Chain P."/>
            <person name="Saunders E."/>
            <person name="Han C."/>
            <person name="Detter J.C."/>
            <person name="Brettin T."/>
            <person name="Rohde M."/>
            <person name="Goker M."/>
            <person name="Bristow J."/>
            <person name="Eisen J.A."/>
            <person name="Markowitz V."/>
            <person name="Hugenholtz P."/>
            <person name="Klenk H.P."/>
            <person name="Kyrpides N.C."/>
        </authorList>
    </citation>
    <scope>NUCLEOTIDE SEQUENCE [LARGE SCALE GENOMIC DNA]</scope>
    <source>
        <strain evidence="8">ATCC 25592 / DSM 43247 / BCRC 13721 / JCM 3198 / KCTC 3076 / NBRC 16047 / NCTC 10667</strain>
    </source>
</reference>
<dbReference type="Pfam" id="PF07690">
    <property type="entry name" value="MFS_1"/>
    <property type="match status" value="1"/>
</dbReference>
<dbReference type="OrthoDB" id="9787026at2"/>
<dbReference type="HOGENOM" id="CLU_001265_46_4_11"/>
<dbReference type="AlphaFoldDB" id="D0L4S3"/>
<evidence type="ECO:0000313" key="8">
    <source>
        <dbReference type="Proteomes" id="UP000001219"/>
    </source>
</evidence>
<feature type="transmembrane region" description="Helical" evidence="5">
    <location>
        <begin position="126"/>
        <end position="149"/>
    </location>
</feature>
<dbReference type="InterPro" id="IPR005829">
    <property type="entry name" value="Sugar_transporter_CS"/>
</dbReference>
<feature type="transmembrane region" description="Helical" evidence="5">
    <location>
        <begin position="156"/>
        <end position="179"/>
    </location>
</feature>
<dbReference type="EMBL" id="CP001802">
    <property type="protein sequence ID" value="ACY23298.1"/>
    <property type="molecule type" value="Genomic_DNA"/>
</dbReference>
<evidence type="ECO:0000259" key="6">
    <source>
        <dbReference type="PROSITE" id="PS50850"/>
    </source>
</evidence>
<evidence type="ECO:0000256" key="3">
    <source>
        <dbReference type="ARBA" id="ARBA00022989"/>
    </source>
</evidence>
<proteinExistence type="predicted"/>
<evidence type="ECO:0000256" key="2">
    <source>
        <dbReference type="ARBA" id="ARBA00022692"/>
    </source>
</evidence>
<dbReference type="InterPro" id="IPR011701">
    <property type="entry name" value="MFS"/>
</dbReference>